<organism evidence="1">
    <name type="scientific">Fervidicoccus fontis</name>
    <dbReference type="NCBI Taxonomy" id="683846"/>
    <lineage>
        <taxon>Archaea</taxon>
        <taxon>Thermoproteota</taxon>
        <taxon>Thermoprotei</taxon>
        <taxon>Fervidicoccales</taxon>
        <taxon>Fervidicoccaceae</taxon>
        <taxon>Fervidicoccus</taxon>
    </lineage>
</organism>
<accession>A0A7C2UR62</accession>
<dbReference type="EMBL" id="DSFE01000036">
    <property type="protein sequence ID" value="HEU97496.1"/>
    <property type="molecule type" value="Genomic_DNA"/>
</dbReference>
<proteinExistence type="predicted"/>
<name>A0A7C2UR62_9CREN</name>
<sequence>MLPHSCPICGSPLFKLKNGDIVCPIHGKVAIVSDESEIVEKVSA</sequence>
<protein>
    <submittedName>
        <fullName evidence="1">Uncharacterized protein</fullName>
    </submittedName>
</protein>
<comment type="caution">
    <text evidence="1">The sequence shown here is derived from an EMBL/GenBank/DDBJ whole genome shotgun (WGS) entry which is preliminary data.</text>
</comment>
<dbReference type="Proteomes" id="UP000885664">
    <property type="component" value="Unassembled WGS sequence"/>
</dbReference>
<feature type="non-terminal residue" evidence="1">
    <location>
        <position position="44"/>
    </location>
</feature>
<dbReference type="Pfam" id="PF06677">
    <property type="entry name" value="Auto_anti-p27"/>
    <property type="match status" value="1"/>
</dbReference>
<reference evidence="1" key="1">
    <citation type="journal article" date="2020" name="mSystems">
        <title>Genome- and Community-Level Interaction Insights into Carbon Utilization and Element Cycling Functions of Hydrothermarchaeota in Hydrothermal Sediment.</title>
        <authorList>
            <person name="Zhou Z."/>
            <person name="Liu Y."/>
            <person name="Xu W."/>
            <person name="Pan J."/>
            <person name="Luo Z.H."/>
            <person name="Li M."/>
        </authorList>
    </citation>
    <scope>NUCLEOTIDE SEQUENCE [LARGE SCALE GENOMIC DNA]</scope>
    <source>
        <strain evidence="1">SpSt-1259</strain>
    </source>
</reference>
<dbReference type="AlphaFoldDB" id="A0A7C2UR62"/>
<gene>
    <name evidence="1" type="ORF">ENO36_01385</name>
</gene>
<dbReference type="InterPro" id="IPR009563">
    <property type="entry name" value="SSSCA1"/>
</dbReference>
<evidence type="ECO:0000313" key="1">
    <source>
        <dbReference type="EMBL" id="HEU97496.1"/>
    </source>
</evidence>